<evidence type="ECO:0000313" key="6">
    <source>
        <dbReference type="EMBL" id="ASG21204.1"/>
    </source>
</evidence>
<dbReference type="GO" id="GO:0003700">
    <property type="term" value="F:DNA-binding transcription factor activity"/>
    <property type="evidence" value="ECO:0007669"/>
    <property type="project" value="InterPro"/>
</dbReference>
<dbReference type="InterPro" id="IPR036390">
    <property type="entry name" value="WH_DNA-bd_sf"/>
</dbReference>
<dbReference type="PRINTS" id="PR00039">
    <property type="entry name" value="HTHLYSR"/>
</dbReference>
<dbReference type="AlphaFoldDB" id="A0A248JSI4"/>
<evidence type="ECO:0000256" key="3">
    <source>
        <dbReference type="ARBA" id="ARBA00023125"/>
    </source>
</evidence>
<dbReference type="PROSITE" id="PS50931">
    <property type="entry name" value="HTH_LYSR"/>
    <property type="match status" value="1"/>
</dbReference>
<dbReference type="PANTHER" id="PTHR30537:SF20">
    <property type="entry name" value="TRANSCRIPTIONAL REGULATORY PROTEIN"/>
    <property type="match status" value="1"/>
</dbReference>
<dbReference type="InterPro" id="IPR005119">
    <property type="entry name" value="LysR_subst-bd"/>
</dbReference>
<name>A0A248JSI4_9PROT</name>
<evidence type="ECO:0000313" key="7">
    <source>
        <dbReference type="Proteomes" id="UP000197153"/>
    </source>
</evidence>
<comment type="similarity">
    <text evidence="1">Belongs to the LysR transcriptional regulatory family.</text>
</comment>
<evidence type="ECO:0000259" key="5">
    <source>
        <dbReference type="PROSITE" id="PS50931"/>
    </source>
</evidence>
<proteinExistence type="inferred from homology"/>
<dbReference type="PANTHER" id="PTHR30537">
    <property type="entry name" value="HTH-TYPE TRANSCRIPTIONAL REGULATOR"/>
    <property type="match status" value="1"/>
</dbReference>
<keyword evidence="7" id="KW-1185">Reference proteome</keyword>
<dbReference type="InterPro" id="IPR000847">
    <property type="entry name" value="LysR_HTH_N"/>
</dbReference>
<dbReference type="SUPFAM" id="SSF46785">
    <property type="entry name" value="Winged helix' DNA-binding domain"/>
    <property type="match status" value="1"/>
</dbReference>
<sequence>MDWDKLRVFHAVAEAGSFTHAGETLNLSQSAVSRQISALEESLHVPLFHRHARGLILTEQGELLYRTAREVFAKLSMTEAMLSESKEHPKGPLKVTTTVAFGSTWLTPRIREFLSIYPDVQLTLLLDDNELDLSMREADIAIRMVPPRQPDLIQRHLMTVRTHLYGHRTYLEKRGTPETVEDLQKHDLIAYPSDAKAPVPNINWLLALGDPPGGERDTIFRVNSLYALYKAVESGLGIAAIPDYIISESNPDLVRILPDVTGPRIDAYFVYAEELRHSKRIAVFRDFLVKKVAETFPATHAPTA</sequence>
<dbReference type="KEGG" id="nao:Y958_10500"/>
<dbReference type="FunFam" id="1.10.10.10:FF:000001">
    <property type="entry name" value="LysR family transcriptional regulator"/>
    <property type="match status" value="1"/>
</dbReference>
<dbReference type="InterPro" id="IPR036388">
    <property type="entry name" value="WH-like_DNA-bd_sf"/>
</dbReference>
<dbReference type="SUPFAM" id="SSF53850">
    <property type="entry name" value="Periplasmic binding protein-like II"/>
    <property type="match status" value="1"/>
</dbReference>
<keyword evidence="4" id="KW-0804">Transcription</keyword>
<dbReference type="GO" id="GO:0043565">
    <property type="term" value="F:sequence-specific DNA binding"/>
    <property type="evidence" value="ECO:0007669"/>
    <property type="project" value="TreeGrafter"/>
</dbReference>
<keyword evidence="3" id="KW-0238">DNA-binding</keyword>
<organism evidence="6 7">
    <name type="scientific">Nitrospirillum viridazoti CBAmc</name>
    <dbReference type="NCBI Taxonomy" id="1441467"/>
    <lineage>
        <taxon>Bacteria</taxon>
        <taxon>Pseudomonadati</taxon>
        <taxon>Pseudomonadota</taxon>
        <taxon>Alphaproteobacteria</taxon>
        <taxon>Rhodospirillales</taxon>
        <taxon>Azospirillaceae</taxon>
        <taxon>Nitrospirillum</taxon>
        <taxon>Nitrospirillum viridazoti</taxon>
    </lineage>
</organism>
<protein>
    <submittedName>
        <fullName evidence="6">LysR family transcriptional regulator</fullName>
    </submittedName>
</protein>
<feature type="domain" description="HTH lysR-type" evidence="5">
    <location>
        <begin position="1"/>
        <end position="58"/>
    </location>
</feature>
<evidence type="ECO:0000256" key="2">
    <source>
        <dbReference type="ARBA" id="ARBA00023015"/>
    </source>
</evidence>
<dbReference type="Pfam" id="PF03466">
    <property type="entry name" value="LysR_substrate"/>
    <property type="match status" value="1"/>
</dbReference>
<dbReference type="InterPro" id="IPR058163">
    <property type="entry name" value="LysR-type_TF_proteobact-type"/>
</dbReference>
<evidence type="ECO:0000256" key="4">
    <source>
        <dbReference type="ARBA" id="ARBA00023163"/>
    </source>
</evidence>
<dbReference type="Pfam" id="PF00126">
    <property type="entry name" value="HTH_1"/>
    <property type="match status" value="1"/>
</dbReference>
<dbReference type="GO" id="GO:0006351">
    <property type="term" value="P:DNA-templated transcription"/>
    <property type="evidence" value="ECO:0007669"/>
    <property type="project" value="TreeGrafter"/>
</dbReference>
<reference evidence="6 7" key="1">
    <citation type="submission" date="2017-06" db="EMBL/GenBank/DDBJ databases">
        <title>Complete genome sequence of Nitrospirillum amazonense strain CBAmC, an endophytic nitrogen-fixing and plant growth-promoting bacterium, isolated from sugarcane.</title>
        <authorList>
            <person name="Schwab S."/>
            <person name="dos Santos Teixeira K.R."/>
            <person name="Simoes Araujo J.L."/>
            <person name="Soares Vidal M."/>
            <person name="Borges de Freitas H.R."/>
            <person name="Rivello Crivelaro A.L."/>
            <person name="Bueno de Camargo Nunes A."/>
            <person name="dos Santos C.M."/>
            <person name="Palmeira da Silva Rosa D."/>
            <person name="da Silva Padilha D."/>
            <person name="da Silva E."/>
            <person name="Araujo Terra L."/>
            <person name="Soares Mendes V."/>
            <person name="Farinelli L."/>
            <person name="Magalhaes Cruz L."/>
            <person name="Baldani J.I."/>
        </authorList>
    </citation>
    <scope>NUCLEOTIDE SEQUENCE [LARGE SCALE GENOMIC DNA]</scope>
    <source>
        <strain evidence="6 7">CBAmC</strain>
    </source>
</reference>
<dbReference type="Gene3D" id="3.40.190.290">
    <property type="match status" value="1"/>
</dbReference>
<gene>
    <name evidence="6" type="ORF">Y958_10500</name>
</gene>
<keyword evidence="2" id="KW-0805">Transcription regulation</keyword>
<dbReference type="RefSeq" id="WP_088871934.1">
    <property type="nucleotide sequence ID" value="NZ_CP022110.1"/>
</dbReference>
<evidence type="ECO:0000256" key="1">
    <source>
        <dbReference type="ARBA" id="ARBA00009437"/>
    </source>
</evidence>
<dbReference type="CDD" id="cd08422">
    <property type="entry name" value="PBP2_CrgA_like"/>
    <property type="match status" value="1"/>
</dbReference>
<dbReference type="Gene3D" id="1.10.10.10">
    <property type="entry name" value="Winged helix-like DNA-binding domain superfamily/Winged helix DNA-binding domain"/>
    <property type="match status" value="1"/>
</dbReference>
<dbReference type="Proteomes" id="UP000197153">
    <property type="component" value="Chromosome 1"/>
</dbReference>
<accession>A0A248JSI4</accession>
<dbReference type="EMBL" id="CP022110">
    <property type="protein sequence ID" value="ASG21204.1"/>
    <property type="molecule type" value="Genomic_DNA"/>
</dbReference>